<organism evidence="3 4">
    <name type="scientific">Povalibacter uvarum</name>
    <dbReference type="NCBI Taxonomy" id="732238"/>
    <lineage>
        <taxon>Bacteria</taxon>
        <taxon>Pseudomonadati</taxon>
        <taxon>Pseudomonadota</taxon>
        <taxon>Gammaproteobacteria</taxon>
        <taxon>Steroidobacterales</taxon>
        <taxon>Steroidobacteraceae</taxon>
        <taxon>Povalibacter</taxon>
    </lineage>
</organism>
<gene>
    <name evidence="3" type="ORF">HNQ60_004776</name>
</gene>
<dbReference type="InterPro" id="IPR021994">
    <property type="entry name" value="DUF3592"/>
</dbReference>
<protein>
    <recommendedName>
        <fullName evidence="2">DUF3592 domain-containing protein</fullName>
    </recommendedName>
</protein>
<dbReference type="RefSeq" id="WP_184335272.1">
    <property type="nucleotide sequence ID" value="NZ_JACHHZ010000006.1"/>
</dbReference>
<dbReference type="Proteomes" id="UP000588068">
    <property type="component" value="Unassembled WGS sequence"/>
</dbReference>
<dbReference type="AlphaFoldDB" id="A0A841HVQ2"/>
<dbReference type="EMBL" id="JACHHZ010000006">
    <property type="protein sequence ID" value="MBB6095885.1"/>
    <property type="molecule type" value="Genomic_DNA"/>
</dbReference>
<evidence type="ECO:0000313" key="4">
    <source>
        <dbReference type="Proteomes" id="UP000588068"/>
    </source>
</evidence>
<sequence length="122" mass="13310">MVIELPSLIAFCGGVVLAMVLSGKIALRGLLAAQQIVKEGHIAQGRITGVWRPPVAGSFPRVYFEFQPEGSPEIFRCCHTDRRVLSGDVASLPAVGSQVTVRYLPEDPRRAVIARLVSRFTH</sequence>
<name>A0A841HVQ2_9GAMM</name>
<comment type="caution">
    <text evidence="3">The sequence shown here is derived from an EMBL/GenBank/DDBJ whole genome shotgun (WGS) entry which is preliminary data.</text>
</comment>
<evidence type="ECO:0000259" key="2">
    <source>
        <dbReference type="Pfam" id="PF12158"/>
    </source>
</evidence>
<feature type="domain" description="DUF3592" evidence="2">
    <location>
        <begin position="45"/>
        <end position="115"/>
    </location>
</feature>
<evidence type="ECO:0000313" key="3">
    <source>
        <dbReference type="EMBL" id="MBB6095885.1"/>
    </source>
</evidence>
<evidence type="ECO:0000256" key="1">
    <source>
        <dbReference type="SAM" id="Phobius"/>
    </source>
</evidence>
<reference evidence="3 4" key="1">
    <citation type="submission" date="2020-08" db="EMBL/GenBank/DDBJ databases">
        <title>Genomic Encyclopedia of Type Strains, Phase IV (KMG-IV): sequencing the most valuable type-strain genomes for metagenomic binning, comparative biology and taxonomic classification.</title>
        <authorList>
            <person name="Goeker M."/>
        </authorList>
    </citation>
    <scope>NUCLEOTIDE SEQUENCE [LARGE SCALE GENOMIC DNA]</scope>
    <source>
        <strain evidence="3 4">DSM 26723</strain>
    </source>
</reference>
<keyword evidence="1" id="KW-0812">Transmembrane</keyword>
<accession>A0A841HVQ2</accession>
<keyword evidence="1" id="KW-1133">Transmembrane helix</keyword>
<feature type="transmembrane region" description="Helical" evidence="1">
    <location>
        <begin position="6"/>
        <end position="27"/>
    </location>
</feature>
<dbReference type="Pfam" id="PF12158">
    <property type="entry name" value="DUF3592"/>
    <property type="match status" value="1"/>
</dbReference>
<proteinExistence type="predicted"/>
<keyword evidence="1" id="KW-0472">Membrane</keyword>
<keyword evidence="4" id="KW-1185">Reference proteome</keyword>